<dbReference type="Proteomes" id="UP000466442">
    <property type="component" value="Unassembled WGS sequence"/>
</dbReference>
<name>A0A6A4IY87_APOLU</name>
<dbReference type="InterPro" id="IPR043504">
    <property type="entry name" value="Peptidase_S1_PA_chymotrypsin"/>
</dbReference>
<dbReference type="OrthoDB" id="7863416at2759"/>
<dbReference type="PROSITE" id="PS50240">
    <property type="entry name" value="TRYPSIN_DOM"/>
    <property type="match status" value="1"/>
</dbReference>
<reference evidence="1" key="1">
    <citation type="journal article" date="2021" name="Mol. Ecol. Resour.">
        <title>Apolygus lucorum genome provides insights into omnivorousness and mesophyll feeding.</title>
        <authorList>
            <person name="Liu Y."/>
            <person name="Liu H."/>
            <person name="Wang H."/>
            <person name="Huang T."/>
            <person name="Liu B."/>
            <person name="Yang B."/>
            <person name="Yin L."/>
            <person name="Li B."/>
            <person name="Zhang Y."/>
            <person name="Zhang S."/>
            <person name="Jiang F."/>
            <person name="Zhang X."/>
            <person name="Ren Y."/>
            <person name="Wang B."/>
            <person name="Wang S."/>
            <person name="Lu Y."/>
            <person name="Wu K."/>
            <person name="Fan W."/>
            <person name="Wang G."/>
        </authorList>
    </citation>
    <scope>NUCLEOTIDE SEQUENCE</scope>
    <source>
        <strain evidence="1">12Hb</strain>
    </source>
</reference>
<dbReference type="GO" id="GO:0006508">
    <property type="term" value="P:proteolysis"/>
    <property type="evidence" value="ECO:0007669"/>
    <property type="project" value="InterPro"/>
</dbReference>
<protein>
    <submittedName>
        <fullName evidence="1">Uncharacterized protein</fullName>
    </submittedName>
</protein>
<dbReference type="InterPro" id="IPR001254">
    <property type="entry name" value="Trypsin_dom"/>
</dbReference>
<dbReference type="InterPro" id="IPR009003">
    <property type="entry name" value="Peptidase_S1_PA"/>
</dbReference>
<dbReference type="EMBL" id="WIXP02000013">
    <property type="protein sequence ID" value="KAF6200813.1"/>
    <property type="molecule type" value="Genomic_DNA"/>
</dbReference>
<proteinExistence type="predicted"/>
<sequence length="391" mass="44857">MGGSIHRTTAERTTAIPFFRPDEITREDTDPEPAEPFFRPRLWHHARPAGLQQGLLYAGKVEFNWIVSVELVNGDPEFWAIGNLVTYRHVLTSCQALTRLEKRKLGDDPVFTIVIAVKISYGAPYLNGDYNPIPDDEGHRVPYDDLPPVIPDYEGAAGVRDGRSIVLHQNCRPLHLLYDFALIELSEGIRPLTPLVGYMPVLEIEPPKIGEKYGPNMTSIKQHRTPCYIASYGKPYYNFKGAQNNIVENFKIKFRVYYVEHRTCVSWLQEVFESGHFDGEYSALLFQDEFQDKLWCFWPRKKVGAICDHDRGAPLVCNGVVYGIVVRGVKFNRCDTMNPFPVIVSEVYEYVEELYYQFERGVFRELSLCSRIHLPVYLLLGSVLLRLVAIF</sequence>
<dbReference type="GO" id="GO:0004252">
    <property type="term" value="F:serine-type endopeptidase activity"/>
    <property type="evidence" value="ECO:0007669"/>
    <property type="project" value="InterPro"/>
</dbReference>
<dbReference type="SUPFAM" id="SSF50494">
    <property type="entry name" value="Trypsin-like serine proteases"/>
    <property type="match status" value="1"/>
</dbReference>
<organism evidence="1 2">
    <name type="scientific">Apolygus lucorum</name>
    <name type="common">Small green plant bug</name>
    <name type="synonym">Lygocoris lucorum</name>
    <dbReference type="NCBI Taxonomy" id="248454"/>
    <lineage>
        <taxon>Eukaryota</taxon>
        <taxon>Metazoa</taxon>
        <taxon>Ecdysozoa</taxon>
        <taxon>Arthropoda</taxon>
        <taxon>Hexapoda</taxon>
        <taxon>Insecta</taxon>
        <taxon>Pterygota</taxon>
        <taxon>Neoptera</taxon>
        <taxon>Paraneoptera</taxon>
        <taxon>Hemiptera</taxon>
        <taxon>Heteroptera</taxon>
        <taxon>Panheteroptera</taxon>
        <taxon>Cimicomorpha</taxon>
        <taxon>Miridae</taxon>
        <taxon>Mirini</taxon>
        <taxon>Apolygus</taxon>
    </lineage>
</organism>
<gene>
    <name evidence="1" type="ORF">GE061_005260</name>
</gene>
<comment type="caution">
    <text evidence="1">The sequence shown here is derived from an EMBL/GenBank/DDBJ whole genome shotgun (WGS) entry which is preliminary data.</text>
</comment>
<evidence type="ECO:0000313" key="2">
    <source>
        <dbReference type="Proteomes" id="UP000466442"/>
    </source>
</evidence>
<accession>A0A6A4IY87</accession>
<dbReference type="Gene3D" id="2.40.10.10">
    <property type="entry name" value="Trypsin-like serine proteases"/>
    <property type="match status" value="1"/>
</dbReference>
<evidence type="ECO:0000313" key="1">
    <source>
        <dbReference type="EMBL" id="KAF6200813.1"/>
    </source>
</evidence>
<dbReference type="AlphaFoldDB" id="A0A6A4IY87"/>
<keyword evidence="2" id="KW-1185">Reference proteome</keyword>